<dbReference type="EMBL" id="JBGBPQ010000034">
    <property type="protein sequence ID" value="KAL1493498.1"/>
    <property type="molecule type" value="Genomic_DNA"/>
</dbReference>
<dbReference type="InterPro" id="IPR050964">
    <property type="entry name" value="Striated_Muscle_Regulatory"/>
</dbReference>
<evidence type="ECO:0000256" key="2">
    <source>
        <dbReference type="SAM" id="MobiDB-lite"/>
    </source>
</evidence>
<dbReference type="PROSITE" id="PS50853">
    <property type="entry name" value="FN3"/>
    <property type="match status" value="1"/>
</dbReference>
<dbReference type="AlphaFoldDB" id="A0AB34IAP4"/>
<dbReference type="SMART" id="SM00060">
    <property type="entry name" value="FN3"/>
    <property type="match status" value="2"/>
</dbReference>
<proteinExistence type="predicted"/>
<protein>
    <recommendedName>
        <fullName evidence="5">Fibronectin type-III domain-containing protein</fullName>
    </recommendedName>
</protein>
<keyword evidence="7" id="KW-1185">Reference proteome</keyword>
<feature type="region of interest" description="Disordered" evidence="2">
    <location>
        <begin position="960"/>
        <end position="996"/>
    </location>
</feature>
<dbReference type="Proteomes" id="UP001515480">
    <property type="component" value="Unassembled WGS sequence"/>
</dbReference>
<dbReference type="CDD" id="cd00063">
    <property type="entry name" value="FN3"/>
    <property type="match status" value="2"/>
</dbReference>
<reference evidence="6 7" key="1">
    <citation type="journal article" date="2024" name="Science">
        <title>Giant polyketide synthase enzymes in the biosynthesis of giant marine polyether toxins.</title>
        <authorList>
            <person name="Fallon T.R."/>
            <person name="Shende V.V."/>
            <person name="Wierzbicki I.H."/>
            <person name="Pendleton A.L."/>
            <person name="Watervoot N.F."/>
            <person name="Auber R.P."/>
            <person name="Gonzalez D.J."/>
            <person name="Wisecaver J.H."/>
            <person name="Moore B.S."/>
        </authorList>
    </citation>
    <scope>NUCLEOTIDE SEQUENCE [LARGE SCALE GENOMIC DNA]</scope>
    <source>
        <strain evidence="6 7">12B1</strain>
    </source>
</reference>
<feature type="signal peptide" evidence="4">
    <location>
        <begin position="1"/>
        <end position="28"/>
    </location>
</feature>
<comment type="caution">
    <text evidence="6">The sequence shown here is derived from an EMBL/GenBank/DDBJ whole genome shotgun (WGS) entry which is preliminary data.</text>
</comment>
<dbReference type="InterPro" id="IPR036116">
    <property type="entry name" value="FN3_sf"/>
</dbReference>
<keyword evidence="3" id="KW-0472">Membrane</keyword>
<name>A0AB34IAP4_PRYPA</name>
<keyword evidence="3" id="KW-0812">Transmembrane</keyword>
<dbReference type="Pfam" id="PF00041">
    <property type="entry name" value="fn3"/>
    <property type="match status" value="1"/>
</dbReference>
<feature type="compositionally biased region" description="Pro residues" evidence="2">
    <location>
        <begin position="359"/>
        <end position="383"/>
    </location>
</feature>
<feature type="chain" id="PRO_5044189092" description="Fibronectin type-III domain-containing protein" evidence="4">
    <location>
        <begin position="29"/>
        <end position="1019"/>
    </location>
</feature>
<feature type="transmembrane region" description="Helical" evidence="3">
    <location>
        <begin position="924"/>
        <end position="943"/>
    </location>
</feature>
<feature type="compositionally biased region" description="Acidic residues" evidence="2">
    <location>
        <begin position="969"/>
        <end position="980"/>
    </location>
</feature>
<feature type="region of interest" description="Disordered" evidence="2">
    <location>
        <begin position="359"/>
        <end position="389"/>
    </location>
</feature>
<organism evidence="6 7">
    <name type="scientific">Prymnesium parvum</name>
    <name type="common">Toxic golden alga</name>
    <dbReference type="NCBI Taxonomy" id="97485"/>
    <lineage>
        <taxon>Eukaryota</taxon>
        <taxon>Haptista</taxon>
        <taxon>Haptophyta</taxon>
        <taxon>Prymnesiophyceae</taxon>
        <taxon>Prymnesiales</taxon>
        <taxon>Prymnesiaceae</taxon>
        <taxon>Prymnesium</taxon>
    </lineage>
</organism>
<feature type="domain" description="Fibronectin type-III" evidence="5">
    <location>
        <begin position="391"/>
        <end position="483"/>
    </location>
</feature>
<dbReference type="Gene3D" id="2.60.40.10">
    <property type="entry name" value="Immunoglobulins"/>
    <property type="match status" value="2"/>
</dbReference>
<evidence type="ECO:0000256" key="3">
    <source>
        <dbReference type="SAM" id="Phobius"/>
    </source>
</evidence>
<dbReference type="PANTHER" id="PTHR13817">
    <property type="entry name" value="TITIN"/>
    <property type="match status" value="1"/>
</dbReference>
<evidence type="ECO:0000259" key="5">
    <source>
        <dbReference type="PROSITE" id="PS50853"/>
    </source>
</evidence>
<sequence length="1019" mass="109256">MHRPSASMLCFARLSSLALLMHAGRGDAASEAVCTSSHDGDSTTEGCFGWCMEAYQADHCTYCKCKGCHFCKAGAAADVSAATSTSTTALGQATCSSDVEGDSSSKDCQPFCNAAFSNDHCHMCKCKACGFCKCSSSFEGDGEEEQCQDWCSEAFSDDHCSRCKCKGCKFCRQGRPCQSEVPGDASFERCDSFCQDSFAADHCKLCKCKHCGFCKAGTSGVSKGPKCTSDAPIGVWDSDTESCEAFCDKKLHDSHCKLCKCKACDMCQCHSNIPGDSTKAVCEGWCSIYQWGQHCQHCKCQGCDFCTNGVPCSSNDAEDSQVEKCEPFCDKMFSKDHCKLCKCKGCTFCNAFKDYPPEPPHPPHPPGPPPEPPHVPRPPPSPPRALRAPEPPRFLKATATSCGSISLAWTAPYDKGFPITAYEVLFKLPTGEEASSFETHDSKPSTEVTGLLPSTSYQLRVRAKSEGGWGLLSSSISASTTEPLQQPPKPTAAPILVSSSCTSITLAAPPLRSGCSGDSWYTIQWRSRLHLPSSGGDNVGWVSWKRNAQGMGSQTVDNVDGGERLIIDGLDAGVSYEARAIAHNSIGSSAPGISTGPIALGTTPAVLNSAPNAISTSAASVYLSWKGLETNCRPYQTWEIQVQARLQPSSVLHQDGSADAGTSWQTFAHGVKGNRYSAYSLRCIYGCRLRTHAENISGWPIYSNASAYVVTPREPDIPPDAVRLEVGLEPRKLMDGVIGETLKGHSTRRRVEAVPGERIMYGRAAFDASAANEEQHISASASASLGRKLVEDISNALGVTPMSRVHFVWAYGNMETLRVVLDILPKTLNPVSTLPESNLAIADVGPGSTLSTAKSTLSDSPTDLASKLSGLMSAHAAHLFARSTASALSSTLGLRRIYQNGTSVELWSSYQDETTALLFAEARGFVTVIVASVLVLGFLLNVVRQATRGRSYDVASADVSEKEGLQASSDDDDDEDEDDIVDKRRRRSLPRKKSSRALDAQHYGALAKETSLNAEAVDI</sequence>
<evidence type="ECO:0000313" key="7">
    <source>
        <dbReference type="Proteomes" id="UP001515480"/>
    </source>
</evidence>
<dbReference type="SUPFAM" id="SSF49265">
    <property type="entry name" value="Fibronectin type III"/>
    <property type="match status" value="1"/>
</dbReference>
<evidence type="ECO:0000313" key="6">
    <source>
        <dbReference type="EMBL" id="KAL1493498.1"/>
    </source>
</evidence>
<keyword evidence="4" id="KW-0732">Signal</keyword>
<dbReference type="PANTHER" id="PTHR13817:SF73">
    <property type="entry name" value="FIBRONECTIN TYPE-III DOMAIN-CONTAINING PROTEIN"/>
    <property type="match status" value="1"/>
</dbReference>
<evidence type="ECO:0000256" key="4">
    <source>
        <dbReference type="SAM" id="SignalP"/>
    </source>
</evidence>
<keyword evidence="1" id="KW-0677">Repeat</keyword>
<dbReference type="InterPro" id="IPR013783">
    <property type="entry name" value="Ig-like_fold"/>
</dbReference>
<accession>A0AB34IAP4</accession>
<gene>
    <name evidence="6" type="ORF">AB1Y20_017203</name>
</gene>
<dbReference type="InterPro" id="IPR003961">
    <property type="entry name" value="FN3_dom"/>
</dbReference>
<evidence type="ECO:0000256" key="1">
    <source>
        <dbReference type="ARBA" id="ARBA00022737"/>
    </source>
</evidence>
<feature type="compositionally biased region" description="Basic residues" evidence="2">
    <location>
        <begin position="983"/>
        <end position="995"/>
    </location>
</feature>
<keyword evidence="3" id="KW-1133">Transmembrane helix</keyword>